<dbReference type="SUPFAM" id="SSF103473">
    <property type="entry name" value="MFS general substrate transporter"/>
    <property type="match status" value="1"/>
</dbReference>
<feature type="region of interest" description="Disordered" evidence="6">
    <location>
        <begin position="365"/>
        <end position="447"/>
    </location>
</feature>
<reference evidence="8 9" key="1">
    <citation type="submission" date="2024-05" db="EMBL/GenBank/DDBJ databases">
        <title>A draft genome resource for the thread blight pathogen Marasmius tenuissimus strain MS-2.</title>
        <authorList>
            <person name="Yulfo-Soto G.E."/>
            <person name="Baruah I.K."/>
            <person name="Amoako-Attah I."/>
            <person name="Bukari Y."/>
            <person name="Meinhardt L.W."/>
            <person name="Bailey B.A."/>
            <person name="Cohen S.P."/>
        </authorList>
    </citation>
    <scope>NUCLEOTIDE SEQUENCE [LARGE SCALE GENOMIC DNA]</scope>
    <source>
        <strain evidence="8 9">MS-2</strain>
    </source>
</reference>
<comment type="caution">
    <text evidence="8">The sequence shown here is derived from an EMBL/GenBank/DDBJ whole genome shotgun (WGS) entry which is preliminary data.</text>
</comment>
<keyword evidence="5 7" id="KW-0472">Membrane</keyword>
<sequence length="665" mass="72144">MTSKKNIRISIPQTFDEPDDNETNERRHSQQSGGGSGIPLFKSFSISDIWNRDAAEDENTRARIPSIISSSGEVYYASPLPKLSMVVLSIAMLSEFLSASVAGPFILFMVKGYGVFEEDSEVAFWTGILVSVFFLAQFLTSLLWATLAEKSSPRAVLSLCLLGSALSTLVFGASDSLWVAMVSRLAQGVFAGSIGVAKSSIGAITDSSNEGKAYAILGFCWGLGGIAGGVVGGTFEHPAAKWPEVFGETSLFSDLPHLLPCSIAALFMLAGPDLGPSDGRGSSNLENVIVPLPSEDDRDGRRSVGSIKYLSKRVSTMFKNPFIPETEERASLLFSQLPASSTQSPLVPSSQLPTSVPQNYSYSAINRPGGYPLDRNQTMTVDSTRSRGSRRYSSIGRRSARNANLAGIRRASKGDRNSNRFSRVSYYGDNENAPEESGSRAPPSPAMRRTSLIDRVVMANENAFAGGIADFWVAAAISLEGSDDVVQDEDDIDVLENENEGEDNRGREYDSRSINSRRSVSVQRPSRISSRPFFGRQTSETRISIPTSPVVARAQLYDPAAERTFPRTDTIDSANNLRVEPALRPIIESRRVSTFYPPAEDVVDSVEEKASPPMEIPVLVIMQYGFLALHATTHDQVFMSYLVTPYEGGGMSLNAGDFAQLSKSN</sequence>
<dbReference type="Gene3D" id="1.20.1250.20">
    <property type="entry name" value="MFS general substrate transporter like domains"/>
    <property type="match status" value="1"/>
</dbReference>
<keyword evidence="4 7" id="KW-1133">Transmembrane helix</keyword>
<dbReference type="Proteomes" id="UP001437256">
    <property type="component" value="Unassembled WGS sequence"/>
</dbReference>
<keyword evidence="3 7" id="KW-0812">Transmembrane</keyword>
<dbReference type="Pfam" id="PF07690">
    <property type="entry name" value="MFS_1"/>
    <property type="match status" value="1"/>
</dbReference>
<evidence type="ECO:0000256" key="3">
    <source>
        <dbReference type="ARBA" id="ARBA00022692"/>
    </source>
</evidence>
<evidence type="ECO:0000256" key="2">
    <source>
        <dbReference type="ARBA" id="ARBA00022448"/>
    </source>
</evidence>
<evidence type="ECO:0000256" key="5">
    <source>
        <dbReference type="ARBA" id="ARBA00023136"/>
    </source>
</evidence>
<evidence type="ECO:0008006" key="10">
    <source>
        <dbReference type="Google" id="ProtNLM"/>
    </source>
</evidence>
<feature type="region of interest" description="Disordered" evidence="6">
    <location>
        <begin position="495"/>
        <end position="532"/>
    </location>
</feature>
<keyword evidence="2" id="KW-0813">Transport</keyword>
<feature type="transmembrane region" description="Helical" evidence="7">
    <location>
        <begin position="86"/>
        <end position="110"/>
    </location>
</feature>
<evidence type="ECO:0000313" key="9">
    <source>
        <dbReference type="Proteomes" id="UP001437256"/>
    </source>
</evidence>
<keyword evidence="9" id="KW-1185">Reference proteome</keyword>
<evidence type="ECO:0000256" key="7">
    <source>
        <dbReference type="SAM" id="Phobius"/>
    </source>
</evidence>
<dbReference type="InterPro" id="IPR036259">
    <property type="entry name" value="MFS_trans_sf"/>
</dbReference>
<dbReference type="EMBL" id="JBBXMP010000066">
    <property type="protein sequence ID" value="KAL0064169.1"/>
    <property type="molecule type" value="Genomic_DNA"/>
</dbReference>
<dbReference type="InterPro" id="IPR001958">
    <property type="entry name" value="Tet-R_TetA/multi-R_MdtG-like"/>
</dbReference>
<evidence type="ECO:0000256" key="4">
    <source>
        <dbReference type="ARBA" id="ARBA00022989"/>
    </source>
</evidence>
<feature type="compositionally biased region" description="Basic and acidic residues" evidence="6">
    <location>
        <begin position="502"/>
        <end position="511"/>
    </location>
</feature>
<organism evidence="8 9">
    <name type="scientific">Marasmius tenuissimus</name>
    <dbReference type="NCBI Taxonomy" id="585030"/>
    <lineage>
        <taxon>Eukaryota</taxon>
        <taxon>Fungi</taxon>
        <taxon>Dikarya</taxon>
        <taxon>Basidiomycota</taxon>
        <taxon>Agaricomycotina</taxon>
        <taxon>Agaricomycetes</taxon>
        <taxon>Agaricomycetidae</taxon>
        <taxon>Agaricales</taxon>
        <taxon>Marasmiineae</taxon>
        <taxon>Marasmiaceae</taxon>
        <taxon>Marasmius</taxon>
    </lineage>
</organism>
<dbReference type="InterPro" id="IPR011701">
    <property type="entry name" value="MFS"/>
</dbReference>
<feature type="transmembrane region" description="Helical" evidence="7">
    <location>
        <begin position="156"/>
        <end position="173"/>
    </location>
</feature>
<protein>
    <recommendedName>
        <fullName evidence="10">Major facilitator superfamily MFS-1</fullName>
    </recommendedName>
</protein>
<feature type="compositionally biased region" description="Low complexity" evidence="6">
    <location>
        <begin position="512"/>
        <end position="532"/>
    </location>
</feature>
<dbReference type="PRINTS" id="PR01035">
    <property type="entry name" value="TCRTETA"/>
</dbReference>
<accession>A0ABR2ZSY9</accession>
<evidence type="ECO:0000256" key="6">
    <source>
        <dbReference type="SAM" id="MobiDB-lite"/>
    </source>
</evidence>
<name>A0ABR2ZSY9_9AGAR</name>
<feature type="transmembrane region" description="Helical" evidence="7">
    <location>
        <begin position="122"/>
        <end position="144"/>
    </location>
</feature>
<evidence type="ECO:0000256" key="1">
    <source>
        <dbReference type="ARBA" id="ARBA00004141"/>
    </source>
</evidence>
<dbReference type="PANTHER" id="PTHR23504:SF17">
    <property type="entry name" value="MAJOR FACILITATOR SUPERFAMILY (MFS) PROFILE DOMAIN-CONTAINING PROTEIN"/>
    <property type="match status" value="1"/>
</dbReference>
<feature type="region of interest" description="Disordered" evidence="6">
    <location>
        <begin position="1"/>
        <end position="40"/>
    </location>
</feature>
<comment type="subcellular location">
    <subcellularLocation>
        <location evidence="1">Membrane</location>
        <topology evidence="1">Multi-pass membrane protein</topology>
    </subcellularLocation>
</comment>
<proteinExistence type="predicted"/>
<evidence type="ECO:0000313" key="8">
    <source>
        <dbReference type="EMBL" id="KAL0064169.1"/>
    </source>
</evidence>
<gene>
    <name evidence="8" type="ORF">AAF712_008891</name>
</gene>
<feature type="region of interest" description="Disordered" evidence="6">
    <location>
        <begin position="278"/>
        <end position="303"/>
    </location>
</feature>
<dbReference type="PANTHER" id="PTHR23504">
    <property type="entry name" value="MAJOR FACILITATOR SUPERFAMILY DOMAIN-CONTAINING PROTEIN 10"/>
    <property type="match status" value="1"/>
</dbReference>